<dbReference type="PROSITE" id="PS51257">
    <property type="entry name" value="PROKAR_LIPOPROTEIN"/>
    <property type="match status" value="1"/>
</dbReference>
<reference evidence="1 2" key="1">
    <citation type="submission" date="2020-08" db="EMBL/GenBank/DDBJ databases">
        <title>Genomic Encyclopedia of Type Strains, Phase III (KMG-III): the genomes of soil and plant-associated and newly described type strains.</title>
        <authorList>
            <person name="Whitman W."/>
        </authorList>
    </citation>
    <scope>NUCLEOTIDE SEQUENCE [LARGE SCALE GENOMIC DNA]</scope>
    <source>
        <strain evidence="1 2">CECT 8654</strain>
    </source>
</reference>
<dbReference type="EMBL" id="JACHWY010000003">
    <property type="protein sequence ID" value="MBB3048193.1"/>
    <property type="molecule type" value="Genomic_DNA"/>
</dbReference>
<organism evidence="1 2">
    <name type="scientific">Litorivivens lipolytica</name>
    <dbReference type="NCBI Taxonomy" id="1524264"/>
    <lineage>
        <taxon>Bacteria</taxon>
        <taxon>Pseudomonadati</taxon>
        <taxon>Pseudomonadota</taxon>
        <taxon>Gammaproteobacteria</taxon>
        <taxon>Litorivivens</taxon>
    </lineage>
</organism>
<gene>
    <name evidence="1" type="ORF">FHR99_002467</name>
</gene>
<dbReference type="RefSeq" id="WP_183410993.1">
    <property type="nucleotide sequence ID" value="NZ_JACHWY010000003.1"/>
</dbReference>
<accession>A0A7W4W6Y6</accession>
<dbReference type="AlphaFoldDB" id="A0A7W4W6Y6"/>
<dbReference type="Proteomes" id="UP000537130">
    <property type="component" value="Unassembled WGS sequence"/>
</dbReference>
<evidence type="ECO:0000313" key="2">
    <source>
        <dbReference type="Proteomes" id="UP000537130"/>
    </source>
</evidence>
<evidence type="ECO:0000313" key="1">
    <source>
        <dbReference type="EMBL" id="MBB3048193.1"/>
    </source>
</evidence>
<evidence type="ECO:0008006" key="3">
    <source>
        <dbReference type="Google" id="ProtNLM"/>
    </source>
</evidence>
<proteinExistence type="predicted"/>
<keyword evidence="2" id="KW-1185">Reference proteome</keyword>
<comment type="caution">
    <text evidence="1">The sequence shown here is derived from an EMBL/GenBank/DDBJ whole genome shotgun (WGS) entry which is preliminary data.</text>
</comment>
<protein>
    <recommendedName>
        <fullName evidence="3">Lipoprotein</fullName>
    </recommendedName>
</protein>
<name>A0A7W4W6Y6_9GAMM</name>
<sequence>MIRIATIVLTLSFLGGCASSTQYGNHHSSRDYVNTMVQVVRITPQDQAATELKAMSRQELKTFIIENAEPICSQLATEKNGAEVTKLLTALELPSSEHATHKGVLQRITNRNTSEGAFAEEILTYYGKQ</sequence>